<keyword evidence="2" id="KW-1185">Reference proteome</keyword>
<dbReference type="RefSeq" id="WP_090233737.1">
    <property type="nucleotide sequence ID" value="NZ_FOJW01000002.1"/>
</dbReference>
<evidence type="ECO:0000313" key="1">
    <source>
        <dbReference type="EMBL" id="SFA83222.1"/>
    </source>
</evidence>
<evidence type="ECO:0000313" key="2">
    <source>
        <dbReference type="Proteomes" id="UP000198642"/>
    </source>
</evidence>
<reference evidence="1 2" key="1">
    <citation type="submission" date="2016-10" db="EMBL/GenBank/DDBJ databases">
        <authorList>
            <person name="de Groot N.N."/>
        </authorList>
    </citation>
    <scope>NUCLEOTIDE SEQUENCE [LARGE SCALE GENOMIC DNA]</scope>
    <source>
        <strain evidence="1 2">CGMCC 1.3702</strain>
    </source>
</reference>
<proteinExistence type="predicted"/>
<name>A0A1I0W3L2_9BACI</name>
<dbReference type="Proteomes" id="UP000198642">
    <property type="component" value="Unassembled WGS sequence"/>
</dbReference>
<organism evidence="1 2">
    <name type="scientific">Lentibacillus halodurans</name>
    <dbReference type="NCBI Taxonomy" id="237679"/>
    <lineage>
        <taxon>Bacteria</taxon>
        <taxon>Bacillati</taxon>
        <taxon>Bacillota</taxon>
        <taxon>Bacilli</taxon>
        <taxon>Bacillales</taxon>
        <taxon>Bacillaceae</taxon>
        <taxon>Lentibacillus</taxon>
    </lineage>
</organism>
<dbReference type="EMBL" id="FOJW01000002">
    <property type="protein sequence ID" value="SFA83222.1"/>
    <property type="molecule type" value="Genomic_DNA"/>
</dbReference>
<dbReference type="OrthoDB" id="9769734at2"/>
<gene>
    <name evidence="1" type="ORF">SAMN04488072_102184</name>
</gene>
<dbReference type="Pfam" id="PF08665">
    <property type="entry name" value="PglZ"/>
    <property type="match status" value="1"/>
</dbReference>
<sequence>MASWRDEILKVTAEPVSFLYVISDPDGLLNDETILTKLQSKNIEMIEIEDVISFRYVFESKYRKAIYNREKALVVRTELEDFHKLPYDLLKLGSKHKISLSNIFPKLSYPIIKQLSTTDLDALYTVYQQYQGSSSDTDTIKFLLNRVYKIYPEIIESTSDFIKFLLSYHYQEIQLPEELEKYIIDSLNQVDMLNALPVKRLIQSRSYFYSYLQDEWDEYISQLHNESEQIKDPFDAQSHYHTKHSFSHPDVRRLLNDLFYENKLHPIKGYEKETLPNWTHPGIIVDEAGDKKDRIYKLLNTVREKLNGHTSYKIWIEIAKLYGELGNLFFSFKNELDKETTTTFGELTNQINREFEYWMFESYSTLYNIPYYPSPVMVDRIPHYLESLKRDKIALIVLDGMNFIQWSQVKQSLLNNNIQVNENGIFAWVPTLTSISRQAIFSGEIPMMFSDSIHTTNKEEKLWKTFWENHSISKQKVSYQRSLGQGDFNKEQIEALKRNDIRVAGLVVDTIDELTHGAIQGHKGMHAEIDIWLKNNYLLNLIRDLGESGYSIFITSDHGNTESYGNGRLSDGVLVQSKGERVRIYKDKLTRDERADEFSLLRWPNIGIPEDMHVLLANENKAFIPKQEQAVSHGSININEVIVPFVEVNP</sequence>
<dbReference type="STRING" id="237679.SAMN04488072_102184"/>
<dbReference type="SUPFAM" id="SSF53649">
    <property type="entry name" value="Alkaline phosphatase-like"/>
    <property type="match status" value="1"/>
</dbReference>
<protein>
    <submittedName>
        <fullName evidence="1">PglZ domain-containing protein</fullName>
    </submittedName>
</protein>
<dbReference type="InterPro" id="IPR017850">
    <property type="entry name" value="Alkaline_phosphatase_core_sf"/>
</dbReference>
<dbReference type="NCBIfam" id="NF033449">
    <property type="entry name" value="BREX_PglZ_3"/>
    <property type="match status" value="1"/>
</dbReference>
<dbReference type="AlphaFoldDB" id="A0A1I0W3L2"/>
<accession>A0A1I0W3L2</accession>